<dbReference type="AlphaFoldDB" id="A0A1M6LIL6"/>
<dbReference type="Proteomes" id="UP000184474">
    <property type="component" value="Unassembled WGS sequence"/>
</dbReference>
<sequence>MRICDMVSHIRLLCGITAMGFRDYFTRNTRKGQRNEELPVDNSEFPTSSNPQGLCPRCNKQSSFDFIGELPATFSTVTRISDYVENNKDYFDKVSSLVCRNCDQPTIVIEERLIGDSKDPSEFKGGRITWNGLFWWPFLNIENSEEIPDQISSTLNESRITHAVKCYRSSAVMARRTLEAIAHDKGETKGTLANRLESLTKKGVLSPALSDWAKEVRLIGNSGAHFDPLEEVTQDDSNQIIVFIEELIKYLYIMPSELDKRRKKAT</sequence>
<evidence type="ECO:0000313" key="4">
    <source>
        <dbReference type="Proteomes" id="UP000184474"/>
    </source>
</evidence>
<proteinExistence type="predicted"/>
<feature type="domain" description="DUF4145" evidence="2">
    <location>
        <begin position="165"/>
        <end position="245"/>
    </location>
</feature>
<gene>
    <name evidence="3" type="ORF">SAMN04488028_101974</name>
</gene>
<evidence type="ECO:0000313" key="3">
    <source>
        <dbReference type="EMBL" id="SHJ70975.1"/>
    </source>
</evidence>
<dbReference type="InterPro" id="IPR025285">
    <property type="entry name" value="DUF4145"/>
</dbReference>
<dbReference type="STRING" id="156994.SAMN04488028_101974"/>
<name>A0A1M6LIL6_REIAG</name>
<evidence type="ECO:0000256" key="1">
    <source>
        <dbReference type="SAM" id="MobiDB-lite"/>
    </source>
</evidence>
<keyword evidence="4" id="KW-1185">Reference proteome</keyword>
<dbReference type="Pfam" id="PF13643">
    <property type="entry name" value="DUF4145"/>
    <property type="match status" value="1"/>
</dbReference>
<reference evidence="4" key="1">
    <citation type="submission" date="2016-11" db="EMBL/GenBank/DDBJ databases">
        <authorList>
            <person name="Varghese N."/>
            <person name="Submissions S."/>
        </authorList>
    </citation>
    <scope>NUCLEOTIDE SEQUENCE [LARGE SCALE GENOMIC DNA]</scope>
    <source>
        <strain evidence="4">DSM 26134</strain>
    </source>
</reference>
<feature type="region of interest" description="Disordered" evidence="1">
    <location>
        <begin position="33"/>
        <end position="54"/>
    </location>
</feature>
<dbReference type="EMBL" id="FRAA01000001">
    <property type="protein sequence ID" value="SHJ70975.1"/>
    <property type="molecule type" value="Genomic_DNA"/>
</dbReference>
<evidence type="ECO:0000259" key="2">
    <source>
        <dbReference type="Pfam" id="PF13643"/>
    </source>
</evidence>
<organism evidence="3 4">
    <name type="scientific">Reichenbachiella agariperforans</name>
    <dbReference type="NCBI Taxonomy" id="156994"/>
    <lineage>
        <taxon>Bacteria</taxon>
        <taxon>Pseudomonadati</taxon>
        <taxon>Bacteroidota</taxon>
        <taxon>Cytophagia</taxon>
        <taxon>Cytophagales</taxon>
        <taxon>Reichenbachiellaceae</taxon>
        <taxon>Reichenbachiella</taxon>
    </lineage>
</organism>
<accession>A0A1M6LIL6</accession>
<protein>
    <recommendedName>
        <fullName evidence="2">DUF4145 domain-containing protein</fullName>
    </recommendedName>
</protein>